<accession>A0A3E3EEY0</accession>
<evidence type="ECO:0000256" key="1">
    <source>
        <dbReference type="SAM" id="Phobius"/>
    </source>
</evidence>
<dbReference type="Proteomes" id="UP001211987">
    <property type="component" value="Unassembled WGS sequence"/>
</dbReference>
<evidence type="ECO:0000313" key="3">
    <source>
        <dbReference type="EMBL" id="RGD86463.1"/>
    </source>
</evidence>
<reference evidence="3 4" key="1">
    <citation type="submission" date="2018-08" db="EMBL/GenBank/DDBJ databases">
        <title>A genome reference for cultivated species of the human gut microbiota.</title>
        <authorList>
            <person name="Zou Y."/>
            <person name="Xue W."/>
            <person name="Luo G."/>
        </authorList>
    </citation>
    <scope>NUCLEOTIDE SEQUENCE [LARGE SCALE GENOMIC DNA]</scope>
    <source>
        <strain evidence="3 4">OM06-4</strain>
    </source>
</reference>
<keyword evidence="1" id="KW-0472">Membrane</keyword>
<gene>
    <name evidence="3" type="ORF">DXB93_04660</name>
    <name evidence="2" type="ORF">PM738_17255</name>
</gene>
<keyword evidence="1" id="KW-1133">Transmembrane helix</keyword>
<dbReference type="EMBL" id="QUSL01000005">
    <property type="protein sequence ID" value="RGD86463.1"/>
    <property type="molecule type" value="Genomic_DNA"/>
</dbReference>
<protein>
    <recommendedName>
        <fullName evidence="5">PH domain-containing protein</fullName>
    </recommendedName>
</protein>
<keyword evidence="1" id="KW-0812">Transmembrane</keyword>
<dbReference type="EMBL" id="JAQLKE010000044">
    <property type="protein sequence ID" value="MDB7085552.1"/>
    <property type="molecule type" value="Genomic_DNA"/>
</dbReference>
<dbReference type="Proteomes" id="UP000261032">
    <property type="component" value="Unassembled WGS sequence"/>
</dbReference>
<proteinExistence type="predicted"/>
<dbReference type="GeneID" id="64195452"/>
<feature type="transmembrane region" description="Helical" evidence="1">
    <location>
        <begin position="9"/>
        <end position="28"/>
    </location>
</feature>
<organism evidence="3 4">
    <name type="scientific">Thomasclavelia ramosa</name>
    <dbReference type="NCBI Taxonomy" id="1547"/>
    <lineage>
        <taxon>Bacteria</taxon>
        <taxon>Bacillati</taxon>
        <taxon>Bacillota</taxon>
        <taxon>Erysipelotrichia</taxon>
        <taxon>Erysipelotrichales</taxon>
        <taxon>Coprobacillaceae</taxon>
        <taxon>Thomasclavelia</taxon>
    </lineage>
</organism>
<feature type="transmembrane region" description="Helical" evidence="1">
    <location>
        <begin position="34"/>
        <end position="53"/>
    </location>
</feature>
<dbReference type="AlphaFoldDB" id="A0A3E3EEY0"/>
<evidence type="ECO:0000313" key="4">
    <source>
        <dbReference type="Proteomes" id="UP000261032"/>
    </source>
</evidence>
<reference evidence="2" key="2">
    <citation type="submission" date="2023-01" db="EMBL/GenBank/DDBJ databases">
        <title>Human gut microbiome strain richness.</title>
        <authorList>
            <person name="Chen-Liaw A."/>
        </authorList>
    </citation>
    <scope>NUCLEOTIDE SEQUENCE</scope>
    <source>
        <strain evidence="2">1001217st2_G6_1001217B_191108</strain>
    </source>
</reference>
<evidence type="ECO:0008006" key="5">
    <source>
        <dbReference type="Google" id="ProtNLM"/>
    </source>
</evidence>
<name>A0A3E3EEY0_9FIRM</name>
<sequence>MKYKEFRMLIFSIIFFFVIGGVCVYFALDHNRSKVIIGVILSFVVLMMLTTKYNMKIFNDSMLVYEFKGIGILPALIDYKDVKEIKLVSKHKVKIKHKGISTLYILDAESFYEEVMENIEEYKKSVNQED</sequence>
<dbReference type="RefSeq" id="WP_008791502.1">
    <property type="nucleotide sequence ID" value="NZ_AP031443.1"/>
</dbReference>
<evidence type="ECO:0000313" key="2">
    <source>
        <dbReference type="EMBL" id="MDB7085552.1"/>
    </source>
</evidence>
<comment type="caution">
    <text evidence="3">The sequence shown here is derived from an EMBL/GenBank/DDBJ whole genome shotgun (WGS) entry which is preliminary data.</text>
</comment>